<keyword evidence="1" id="KW-1133">Transmembrane helix</keyword>
<dbReference type="Proteomes" id="UP000318667">
    <property type="component" value="Unassembled WGS sequence"/>
</dbReference>
<comment type="caution">
    <text evidence="2">The sequence shown here is derived from an EMBL/GenBank/DDBJ whole genome shotgun (WGS) entry which is preliminary data.</text>
</comment>
<evidence type="ECO:0000313" key="3">
    <source>
        <dbReference type="Proteomes" id="UP000318667"/>
    </source>
</evidence>
<gene>
    <name evidence="2" type="ORF">IQ19_01801</name>
</gene>
<organism evidence="2 3">
    <name type="scientific">Cytobacillus oceanisediminis</name>
    <dbReference type="NCBI Taxonomy" id="665099"/>
    <lineage>
        <taxon>Bacteria</taxon>
        <taxon>Bacillati</taxon>
        <taxon>Bacillota</taxon>
        <taxon>Bacilli</taxon>
        <taxon>Bacillales</taxon>
        <taxon>Bacillaceae</taxon>
        <taxon>Cytobacillus</taxon>
    </lineage>
</organism>
<accession>A0A562JWI9</accession>
<proteinExistence type="predicted"/>
<dbReference type="GeneID" id="65403014"/>
<name>A0A562JWI9_9BACI</name>
<dbReference type="EMBL" id="VLKI01000004">
    <property type="protein sequence ID" value="TWH87560.1"/>
    <property type="molecule type" value="Genomic_DNA"/>
</dbReference>
<evidence type="ECO:0000313" key="2">
    <source>
        <dbReference type="EMBL" id="TWH87560.1"/>
    </source>
</evidence>
<feature type="transmembrane region" description="Helical" evidence="1">
    <location>
        <begin position="12"/>
        <end position="30"/>
    </location>
</feature>
<feature type="transmembrane region" description="Helical" evidence="1">
    <location>
        <begin position="77"/>
        <end position="99"/>
    </location>
</feature>
<dbReference type="RefSeq" id="WP_144542030.1">
    <property type="nucleotide sequence ID" value="NZ_CBCSDC010000001.1"/>
</dbReference>
<dbReference type="AlphaFoldDB" id="A0A562JWI9"/>
<feature type="transmembrane region" description="Helical" evidence="1">
    <location>
        <begin position="37"/>
        <end position="57"/>
    </location>
</feature>
<reference evidence="2 3" key="1">
    <citation type="journal article" date="2015" name="Stand. Genomic Sci.">
        <title>Genomic Encyclopedia of Bacterial and Archaeal Type Strains, Phase III: the genomes of soil and plant-associated and newly described type strains.</title>
        <authorList>
            <person name="Whitman W.B."/>
            <person name="Woyke T."/>
            <person name="Klenk H.P."/>
            <person name="Zhou Y."/>
            <person name="Lilburn T.G."/>
            <person name="Beck B.J."/>
            <person name="De Vos P."/>
            <person name="Vandamme P."/>
            <person name="Eisen J.A."/>
            <person name="Garrity G."/>
            <person name="Hugenholtz P."/>
            <person name="Kyrpides N.C."/>
        </authorList>
    </citation>
    <scope>NUCLEOTIDE SEQUENCE [LARGE SCALE GENOMIC DNA]</scope>
    <source>
        <strain evidence="2 3">CGMCC 1.10115</strain>
    </source>
</reference>
<dbReference type="OrthoDB" id="2645556at2"/>
<sequence>MYWETLPNGVWIIYYSFLIVTLGTALLSIIRKKMLSLSIIAIALTMTVPIISLINSIGRAKGLNEFEHIVSQLQQGAIWSIYTFIGFLYLLIWWAIFLFKNKSKNFKTD</sequence>
<protein>
    <submittedName>
        <fullName evidence="2">Uncharacterized protein</fullName>
    </submittedName>
</protein>
<keyword evidence="1" id="KW-0472">Membrane</keyword>
<keyword evidence="1" id="KW-0812">Transmembrane</keyword>
<evidence type="ECO:0000256" key="1">
    <source>
        <dbReference type="SAM" id="Phobius"/>
    </source>
</evidence>
<keyword evidence="3" id="KW-1185">Reference proteome</keyword>